<protein>
    <submittedName>
        <fullName evidence="1">Uncharacterized protein</fullName>
    </submittedName>
</protein>
<reference evidence="1" key="1">
    <citation type="submission" date="2018-02" db="EMBL/GenBank/DDBJ databases">
        <title>Rhizophora mucronata_Transcriptome.</title>
        <authorList>
            <person name="Meera S.P."/>
            <person name="Sreeshan A."/>
            <person name="Augustine A."/>
        </authorList>
    </citation>
    <scope>NUCLEOTIDE SEQUENCE</scope>
    <source>
        <tissue evidence="1">Leaf</tissue>
    </source>
</reference>
<dbReference type="EMBL" id="GGEC01059474">
    <property type="protein sequence ID" value="MBX39958.1"/>
    <property type="molecule type" value="Transcribed_RNA"/>
</dbReference>
<organism evidence="1">
    <name type="scientific">Rhizophora mucronata</name>
    <name type="common">Asiatic mangrove</name>
    <dbReference type="NCBI Taxonomy" id="61149"/>
    <lineage>
        <taxon>Eukaryota</taxon>
        <taxon>Viridiplantae</taxon>
        <taxon>Streptophyta</taxon>
        <taxon>Embryophyta</taxon>
        <taxon>Tracheophyta</taxon>
        <taxon>Spermatophyta</taxon>
        <taxon>Magnoliopsida</taxon>
        <taxon>eudicotyledons</taxon>
        <taxon>Gunneridae</taxon>
        <taxon>Pentapetalae</taxon>
        <taxon>rosids</taxon>
        <taxon>fabids</taxon>
        <taxon>Malpighiales</taxon>
        <taxon>Rhizophoraceae</taxon>
        <taxon>Rhizophora</taxon>
    </lineage>
</organism>
<dbReference type="AlphaFoldDB" id="A0A2P2NBU0"/>
<name>A0A2P2NBU0_RHIMU</name>
<evidence type="ECO:0000313" key="1">
    <source>
        <dbReference type="EMBL" id="MBX39958.1"/>
    </source>
</evidence>
<sequence>MYDNDVYGPNKVVHMSCSLPPPLIYFTNLLRCP</sequence>
<accession>A0A2P2NBU0</accession>
<proteinExistence type="predicted"/>